<sequence>MHVVHKTVIPCNNLLFSTIRKVVSSELLEVVMVYRSRVEFATIKFIKDIKKIAYMSSPPYPLEAPLIWAVSCNDYFCSITEQNDFVISDMSHYPEFHQISVTKLDAIPDNFDTKAVTRNKRFICLAIDNSNIIIIDIEEAHSPEINLINLNTQDIISIIPGLTNDSFAILVKSDDEKSIIFLDAENGQIEETINVDLAVNKIICNIDGKKNFVYCVYDNKIIQINAKNPICTTPSKIELISHITNHTISAFLEDESFYCYSMSNKVEHKYFEAQHFSKLYTMPNSISIVFSDNYFIVLKIPESKKSCKKPFVDLQKIEILESFYNYLNVNQLSYISNKLYSLSEYGISAITNQEAGEFEAIETFSIPGQLISLSPQLLFYSTSKKTIKINAEEDDIEENVKKQGSSKNSSTKSQGKNSSNVKISYDHYTTAMYQHPNGIVQVLKTCVLFNGKNVTNKINIIYTAMNGDYFAVIPSSNEIVLFRNSFKNSSTYEYDLDGAGITAITMCDKYIALATFEVNNRNKGSVFLIDYDFNSIGIEYDVPSPIFQMVTLRQGTELYLFSENGSIMKAEVNQNGFTNYCSYIYHGPKPNNVIVNNDTTFSFIANSIIMIYNKDHIVSTGIPDVISICCDSKLLWFVQEDDEDDNNERKDDKANDKNNDKKKSNKKDDKKTDRNRRSDRDKDSKRSVNQHKDKDKKKQYVLSNVEFVEFDDSHVAIPLSESQNPVLHFEHHQNINFLLRENHLCATRRMNTRRYKVKLNSFKKKEPLTFTSSEKRPNIYSLIVLYNDRHSISLFKYKNKEFKLKFNTVFSETVNDMVFYRNKILLSIDNEVKLTKIVKDDFTYFKDKIVNDSVVIKIYEYRDYIWTVTENGQIHVYQFNFDMNKFYLIATSLTPEKISNIHHVDETTIALGDIKGGITFYSIPLNVAIGSFHNPEKAPTLQKVFYCNTNDRISSFLSLKHCFLYSTFSGTIGALISGLPRESHAHLIDVQQKIQKLGRKMLGFNCKSRKAMCNNPNIVDYDFIDFYQKCIDPEDKEKLLDFYDISLITRMMQFLTF</sequence>
<dbReference type="EMBL" id="MLAK01001315">
    <property type="protein sequence ID" value="OHS94494.1"/>
    <property type="molecule type" value="Genomic_DNA"/>
</dbReference>
<organism evidence="3 4">
    <name type="scientific">Tritrichomonas foetus</name>
    <dbReference type="NCBI Taxonomy" id="1144522"/>
    <lineage>
        <taxon>Eukaryota</taxon>
        <taxon>Metamonada</taxon>
        <taxon>Parabasalia</taxon>
        <taxon>Tritrichomonadida</taxon>
        <taxon>Tritrichomonadidae</taxon>
        <taxon>Tritrichomonas</taxon>
    </lineage>
</organism>
<evidence type="ECO:0000313" key="3">
    <source>
        <dbReference type="EMBL" id="OHS94494.1"/>
    </source>
</evidence>
<dbReference type="GeneID" id="94830558"/>
<evidence type="ECO:0000256" key="1">
    <source>
        <dbReference type="SAM" id="MobiDB-lite"/>
    </source>
</evidence>
<dbReference type="GO" id="GO:0003676">
    <property type="term" value="F:nucleic acid binding"/>
    <property type="evidence" value="ECO:0007669"/>
    <property type="project" value="InterPro"/>
</dbReference>
<dbReference type="AlphaFoldDB" id="A0A1J4J5G0"/>
<keyword evidence="4" id="KW-1185">Reference proteome</keyword>
<feature type="compositionally biased region" description="Basic and acidic residues" evidence="1">
    <location>
        <begin position="647"/>
        <end position="696"/>
    </location>
</feature>
<dbReference type="RefSeq" id="XP_068347631.1">
    <property type="nucleotide sequence ID" value="XM_068495854.1"/>
</dbReference>
<feature type="region of interest" description="Disordered" evidence="1">
    <location>
        <begin position="644"/>
        <end position="696"/>
    </location>
</feature>
<feature type="region of interest" description="Disordered" evidence="1">
    <location>
        <begin position="398"/>
        <end position="419"/>
    </location>
</feature>
<dbReference type="VEuPathDB" id="TrichDB:TRFO_11124"/>
<feature type="compositionally biased region" description="Polar residues" evidence="1">
    <location>
        <begin position="402"/>
        <end position="419"/>
    </location>
</feature>
<dbReference type="InterPro" id="IPR004871">
    <property type="entry name" value="RSE1/DDB1/CPSF1_C"/>
</dbReference>
<dbReference type="Proteomes" id="UP000179807">
    <property type="component" value="Unassembled WGS sequence"/>
</dbReference>
<accession>A0A1J4J5G0</accession>
<dbReference type="SUPFAM" id="SSF82171">
    <property type="entry name" value="DPP6 N-terminal domain-like"/>
    <property type="match status" value="1"/>
</dbReference>
<dbReference type="InterPro" id="IPR036322">
    <property type="entry name" value="WD40_repeat_dom_sf"/>
</dbReference>
<protein>
    <recommendedName>
        <fullName evidence="2">RSE1/DDB1/CPSF1 C-terminal domain-containing protein</fullName>
    </recommendedName>
</protein>
<reference evidence="3" key="1">
    <citation type="submission" date="2016-10" db="EMBL/GenBank/DDBJ databases">
        <authorList>
            <person name="Benchimol M."/>
            <person name="Almeida L.G."/>
            <person name="Vasconcelos A.T."/>
            <person name="Perreira-Neves A."/>
            <person name="Rosa I.A."/>
            <person name="Tasca T."/>
            <person name="Bogo M.R."/>
            <person name="de Souza W."/>
        </authorList>
    </citation>
    <scope>NUCLEOTIDE SEQUENCE [LARGE SCALE GENOMIC DNA]</scope>
    <source>
        <strain evidence="3">K</strain>
    </source>
</reference>
<gene>
    <name evidence="3" type="ORF">TRFO_11124</name>
</gene>
<feature type="domain" description="RSE1/DDB1/CPSF1 C-terminal" evidence="2">
    <location>
        <begin position="791"/>
        <end position="1027"/>
    </location>
</feature>
<comment type="caution">
    <text evidence="3">The sequence shown here is derived from an EMBL/GenBank/DDBJ whole genome shotgun (WGS) entry which is preliminary data.</text>
</comment>
<evidence type="ECO:0000313" key="4">
    <source>
        <dbReference type="Proteomes" id="UP000179807"/>
    </source>
</evidence>
<dbReference type="SUPFAM" id="SSF50978">
    <property type="entry name" value="WD40 repeat-like"/>
    <property type="match status" value="1"/>
</dbReference>
<proteinExistence type="predicted"/>
<dbReference type="Pfam" id="PF03178">
    <property type="entry name" value="CPSF_A"/>
    <property type="match status" value="1"/>
</dbReference>
<dbReference type="OrthoDB" id="10663665at2759"/>
<dbReference type="InterPro" id="IPR015943">
    <property type="entry name" value="WD40/YVTN_repeat-like_dom_sf"/>
</dbReference>
<evidence type="ECO:0000259" key="2">
    <source>
        <dbReference type="Pfam" id="PF03178"/>
    </source>
</evidence>
<dbReference type="GO" id="GO:0005634">
    <property type="term" value="C:nucleus"/>
    <property type="evidence" value="ECO:0007669"/>
    <property type="project" value="InterPro"/>
</dbReference>
<dbReference type="Gene3D" id="2.130.10.10">
    <property type="entry name" value="YVTN repeat-like/Quinoprotein amine dehydrogenase"/>
    <property type="match status" value="1"/>
</dbReference>
<name>A0A1J4J5G0_9EUKA</name>